<feature type="transmembrane region" description="Helical" evidence="1">
    <location>
        <begin position="563"/>
        <end position="583"/>
    </location>
</feature>
<feature type="transmembrane region" description="Helical" evidence="1">
    <location>
        <begin position="522"/>
        <end position="551"/>
    </location>
</feature>
<dbReference type="GO" id="GO:0016255">
    <property type="term" value="P:attachment of GPI anchor to protein"/>
    <property type="evidence" value="ECO:0007669"/>
    <property type="project" value="TreeGrafter"/>
</dbReference>
<keyword evidence="3" id="KW-1185">Reference proteome</keyword>
<reference evidence="2 3" key="1">
    <citation type="submission" date="2016-07" db="EMBL/GenBank/DDBJ databases">
        <title>Pervasive Adenine N6-methylation of Active Genes in Fungi.</title>
        <authorList>
            <consortium name="DOE Joint Genome Institute"/>
            <person name="Mondo S.J."/>
            <person name="Dannebaum R.O."/>
            <person name="Kuo R.C."/>
            <person name="Labutti K."/>
            <person name="Haridas S."/>
            <person name="Kuo A."/>
            <person name="Salamov A."/>
            <person name="Ahrendt S.R."/>
            <person name="Lipzen A."/>
            <person name="Sullivan W."/>
            <person name="Andreopoulos W.B."/>
            <person name="Clum A."/>
            <person name="Lindquist E."/>
            <person name="Daum C."/>
            <person name="Ramamoorthy G.K."/>
            <person name="Gryganskyi A."/>
            <person name="Culley D."/>
            <person name="Magnuson J.K."/>
            <person name="James T.Y."/>
            <person name="O'Malley M.A."/>
            <person name="Stajich J.E."/>
            <person name="Spatafora J.W."/>
            <person name="Visel A."/>
            <person name="Grigoriev I.V."/>
        </authorList>
    </citation>
    <scope>NUCLEOTIDE SEQUENCE [LARGE SCALE GENOMIC DNA]</scope>
    <source>
        <strain evidence="2 3">ATCC 12442</strain>
    </source>
</reference>
<dbReference type="PANTHER" id="PTHR13304:SF0">
    <property type="entry name" value="GLYCOSYLPHOSPHATIDYLINOSITOL ANCHOR ATTACHMENT 1 PROTEIN"/>
    <property type="match status" value="1"/>
</dbReference>
<dbReference type="AlphaFoldDB" id="A0A1Y1VYP0"/>
<keyword evidence="1" id="KW-0812">Transmembrane</keyword>
<comment type="caution">
    <text evidence="2">The sequence shown here is derived from an EMBL/GenBank/DDBJ whole genome shotgun (WGS) entry which is preliminary data.</text>
</comment>
<dbReference type="Pfam" id="PF04114">
    <property type="entry name" value="Gaa1"/>
    <property type="match status" value="1"/>
</dbReference>
<keyword evidence="1" id="KW-0472">Membrane</keyword>
<dbReference type="InterPro" id="IPR007246">
    <property type="entry name" value="Gaa1"/>
</dbReference>
<dbReference type="GO" id="GO:0042765">
    <property type="term" value="C:GPI-anchor transamidase complex"/>
    <property type="evidence" value="ECO:0007669"/>
    <property type="project" value="InterPro"/>
</dbReference>
<dbReference type="PANTHER" id="PTHR13304">
    <property type="entry name" value="GLYCOSYLPHOSPHATIDYLINOSITOL ANCHOR ATTACHMENT 1 PROTEIN"/>
    <property type="match status" value="1"/>
</dbReference>
<proteinExistence type="predicted"/>
<dbReference type="EMBL" id="MCFD01000019">
    <property type="protein sequence ID" value="ORX65944.1"/>
    <property type="molecule type" value="Genomic_DNA"/>
</dbReference>
<dbReference type="GeneID" id="63805382"/>
<name>A0A1Y1VYP0_9FUNG</name>
<feature type="transmembrane region" description="Helical" evidence="1">
    <location>
        <begin position="610"/>
        <end position="632"/>
    </location>
</feature>
<accession>A0A1Y1VYP0</accession>
<feature type="transmembrane region" description="Helical" evidence="1">
    <location>
        <begin position="105"/>
        <end position="123"/>
    </location>
</feature>
<dbReference type="Proteomes" id="UP000193922">
    <property type="component" value="Unassembled WGS sequence"/>
</dbReference>
<keyword evidence="1" id="KW-1133">Transmembrane helix</keyword>
<evidence type="ECO:0000256" key="1">
    <source>
        <dbReference type="SAM" id="Phobius"/>
    </source>
</evidence>
<organism evidence="2 3">
    <name type="scientific">Linderina pennispora</name>
    <dbReference type="NCBI Taxonomy" id="61395"/>
    <lineage>
        <taxon>Eukaryota</taxon>
        <taxon>Fungi</taxon>
        <taxon>Fungi incertae sedis</taxon>
        <taxon>Zoopagomycota</taxon>
        <taxon>Kickxellomycotina</taxon>
        <taxon>Kickxellomycetes</taxon>
        <taxon>Kickxellales</taxon>
        <taxon>Kickxellaceae</taxon>
        <taxon>Linderina</taxon>
    </lineage>
</organism>
<protein>
    <submittedName>
        <fullName evidence="2">Gaa1-domain-containing protein</fullName>
    </submittedName>
</protein>
<dbReference type="STRING" id="61395.A0A1Y1VYP0"/>
<evidence type="ECO:0000313" key="3">
    <source>
        <dbReference type="Proteomes" id="UP000193922"/>
    </source>
</evidence>
<dbReference type="RefSeq" id="XP_040740015.1">
    <property type="nucleotide sequence ID" value="XM_040888734.1"/>
</dbReference>
<feature type="transmembrane region" description="Helical" evidence="1">
    <location>
        <begin position="465"/>
        <end position="486"/>
    </location>
</feature>
<sequence length="633" mass="70711">MLFADRYIDNGVTEETAARTSVQEHRENQKKLEADALPFMLLSLLAGWLTKQTRFSCLLAIPHSAFSILSHAYTIYRQLPMGLVLSGQGEKGSPLLTFARRYSQYLSYPLLLVGLLWLLALPLENMARRAYFSENAMMPAQADTGFGSQSDTQAMSQIDRRDAGTHAYRRHSVFDDLGLDTQIHRFEYDEVQGVGNHRGINVHGILRAPRSDGVEALLLAASWRTSDNQTNLNAVRLMAGYGKVCTGAVTDAGEIGIEKWLRAYHGKEPGLLPMSLELPPATKYRGMGLYFEGKTGQLPNLDFINIRFLHGQKTVDDQSCCCWARFRPRPFGSSVGVHAPFLRYRIDALTLSGIVDEHDKIDESAGVPRMPYPWVMHNLGRTLESTLRSLNNLLEHFHQSFFFYILPANRRYISIGDYIPAVGLMVASLLVQAMHPMPAHTYPADQHILWLPCAHRWPTSMATILRVHAVGAVLFLVPLVVPVSMIRHTTSTAYVFTMALASSSMENNTRVDWRQLKALVELYVAVVVGSLSVMNFSLALVVFVTTGLPLLLTRSVGSHSKAVRIATLLVLMAVSPVSVLTLARTHLGAHSVWMSPFRIFLSDFHHYSSLVYPLLCLVYWPVNLLCMVVSMLP</sequence>
<evidence type="ECO:0000313" key="2">
    <source>
        <dbReference type="EMBL" id="ORX65944.1"/>
    </source>
</evidence>
<dbReference type="OrthoDB" id="445301at2759"/>
<gene>
    <name evidence="2" type="ORF">DL89DRAFT_270495</name>
</gene>